<evidence type="ECO:0000313" key="13">
    <source>
        <dbReference type="Proteomes" id="UP000887567"/>
    </source>
</evidence>
<dbReference type="PANTHER" id="PTHR24243">
    <property type="entry name" value="G-PROTEIN COUPLED RECEPTOR"/>
    <property type="match status" value="1"/>
</dbReference>
<proteinExistence type="inferred from homology"/>
<dbReference type="RefSeq" id="XP_020909521.1">
    <property type="nucleotide sequence ID" value="XM_021053862.2"/>
</dbReference>
<evidence type="ECO:0000256" key="8">
    <source>
        <dbReference type="RuleBase" id="RU000688"/>
    </source>
</evidence>
<evidence type="ECO:0000256" key="5">
    <source>
        <dbReference type="ARBA" id="ARBA00023136"/>
    </source>
</evidence>
<dbReference type="SUPFAM" id="SSF81321">
    <property type="entry name" value="Family A G protein-coupled receptor-like"/>
    <property type="match status" value="1"/>
</dbReference>
<feature type="domain" description="G-protein coupled receptors family 1 profile" evidence="11">
    <location>
        <begin position="57"/>
        <end position="361"/>
    </location>
</feature>
<keyword evidence="13" id="KW-1185">Reference proteome</keyword>
<comment type="similarity">
    <text evidence="8">Belongs to the G-protein coupled receptor 1 family.</text>
</comment>
<dbReference type="GeneID" id="110247437"/>
<feature type="transmembrane region" description="Helical" evidence="10">
    <location>
        <begin position="209"/>
        <end position="233"/>
    </location>
</feature>
<keyword evidence="4 8" id="KW-0297">G-protein coupled receptor</keyword>
<dbReference type="Gene3D" id="1.20.1070.10">
    <property type="entry name" value="Rhodopsin 7-helix transmembrane proteins"/>
    <property type="match status" value="1"/>
</dbReference>
<evidence type="ECO:0000256" key="4">
    <source>
        <dbReference type="ARBA" id="ARBA00023040"/>
    </source>
</evidence>
<dbReference type="CDD" id="cd00637">
    <property type="entry name" value="7tm_classA_rhodopsin-like"/>
    <property type="match status" value="1"/>
</dbReference>
<dbReference type="InterPro" id="IPR017452">
    <property type="entry name" value="GPCR_Rhodpsn_7TM"/>
</dbReference>
<evidence type="ECO:0000313" key="12">
    <source>
        <dbReference type="EnsemblMetazoa" id="XP_020909521.1"/>
    </source>
</evidence>
<keyword evidence="6 8" id="KW-0675">Receptor</keyword>
<evidence type="ECO:0000256" key="1">
    <source>
        <dbReference type="ARBA" id="ARBA00004141"/>
    </source>
</evidence>
<feature type="transmembrane region" description="Helical" evidence="10">
    <location>
        <begin position="44"/>
        <end position="65"/>
    </location>
</feature>
<dbReference type="AlphaFoldDB" id="A0A913XSF1"/>
<dbReference type="GO" id="GO:0016020">
    <property type="term" value="C:membrane"/>
    <property type="evidence" value="ECO:0007669"/>
    <property type="project" value="UniProtKB-SubCell"/>
</dbReference>
<keyword evidence="7 8" id="KW-0807">Transducer</keyword>
<feature type="transmembrane region" description="Helical" evidence="10">
    <location>
        <begin position="339"/>
        <end position="364"/>
    </location>
</feature>
<dbReference type="OMA" id="IFWTINA"/>
<dbReference type="InterPro" id="IPR000276">
    <property type="entry name" value="GPCR_Rhodpsn"/>
</dbReference>
<evidence type="ECO:0000256" key="3">
    <source>
        <dbReference type="ARBA" id="ARBA00022989"/>
    </source>
</evidence>
<dbReference type="PRINTS" id="PR00237">
    <property type="entry name" value="GPCRRHODOPSN"/>
</dbReference>
<feature type="transmembrane region" description="Helical" evidence="10">
    <location>
        <begin position="77"/>
        <end position="95"/>
    </location>
</feature>
<reference evidence="12" key="1">
    <citation type="submission" date="2022-11" db="UniProtKB">
        <authorList>
            <consortium name="EnsemblMetazoa"/>
        </authorList>
    </citation>
    <scope>IDENTIFICATION</scope>
</reference>
<dbReference type="OrthoDB" id="8935849at2759"/>
<feature type="transmembrane region" description="Helical" evidence="10">
    <location>
        <begin position="115"/>
        <end position="137"/>
    </location>
</feature>
<dbReference type="KEGG" id="epa:110247437"/>
<feature type="region of interest" description="Disordered" evidence="9">
    <location>
        <begin position="277"/>
        <end position="297"/>
    </location>
</feature>
<comment type="subcellular location">
    <subcellularLocation>
        <location evidence="1">Membrane</location>
        <topology evidence="1">Multi-pass membrane protein</topology>
    </subcellularLocation>
</comment>
<feature type="transmembrane region" description="Helical" evidence="10">
    <location>
        <begin position="306"/>
        <end position="333"/>
    </location>
</feature>
<evidence type="ECO:0000256" key="2">
    <source>
        <dbReference type="ARBA" id="ARBA00022692"/>
    </source>
</evidence>
<evidence type="ECO:0000259" key="11">
    <source>
        <dbReference type="PROSITE" id="PS50262"/>
    </source>
</evidence>
<evidence type="ECO:0000256" key="6">
    <source>
        <dbReference type="ARBA" id="ARBA00023170"/>
    </source>
</evidence>
<sequence>MADAINCSFHSRCEQENVSSTNNPANNAQPIYYEESFPILLTKYFLLTLLILIGVIGNIVVVIVTTKRKAFNSSLDLFVKNLAIADLGFLLLVTPSGVLRVELPYQWPFGEYVCLYVFPMLDLFYGASVWTIAAIAIERYRNIVGMARVHRRERHTKRSVKILVVLVWCFSFVVFCIPVYVSVTYIKDPPICTVQWTDDPRQELLAFKIWLGFSVFLSYVLPLGVVIWTYVVISRQLSRSSTFLLSIKGIVSRKAAKNRRQAKVETVQSHEDQATLKSINNGNFPQSQRSPVDSSRLTQNRRAKNILTPVAVLFAVSMFPNSAIKLVLIFWTINAQPYYLIIFFIVIIFGCANSAFNPIVYCIVSREFRNAFKTLFNLQKERAGSRTSNGGFDHRESTDRRSRTIEFSCSHLGNDEQPAATRSSSRLFLACNTKL</sequence>
<name>A0A913XSF1_EXADI</name>
<dbReference type="PANTHER" id="PTHR24243:SF208">
    <property type="entry name" value="PYROKININ-1 RECEPTOR"/>
    <property type="match status" value="1"/>
</dbReference>
<evidence type="ECO:0000256" key="7">
    <source>
        <dbReference type="ARBA" id="ARBA00023224"/>
    </source>
</evidence>
<dbReference type="EnsemblMetazoa" id="XM_021053862.2">
    <property type="protein sequence ID" value="XP_020909521.1"/>
    <property type="gene ID" value="LOC110247437"/>
</dbReference>
<keyword evidence="3 10" id="KW-1133">Transmembrane helix</keyword>
<evidence type="ECO:0000256" key="9">
    <source>
        <dbReference type="SAM" id="MobiDB-lite"/>
    </source>
</evidence>
<keyword evidence="5 10" id="KW-0472">Membrane</keyword>
<evidence type="ECO:0000256" key="10">
    <source>
        <dbReference type="SAM" id="Phobius"/>
    </source>
</evidence>
<organism evidence="12 13">
    <name type="scientific">Exaiptasia diaphana</name>
    <name type="common">Tropical sea anemone</name>
    <name type="synonym">Aiptasia pulchella</name>
    <dbReference type="NCBI Taxonomy" id="2652724"/>
    <lineage>
        <taxon>Eukaryota</taxon>
        <taxon>Metazoa</taxon>
        <taxon>Cnidaria</taxon>
        <taxon>Anthozoa</taxon>
        <taxon>Hexacorallia</taxon>
        <taxon>Actiniaria</taxon>
        <taxon>Aiptasiidae</taxon>
        <taxon>Exaiptasia</taxon>
    </lineage>
</organism>
<feature type="transmembrane region" description="Helical" evidence="10">
    <location>
        <begin position="158"/>
        <end position="181"/>
    </location>
</feature>
<dbReference type="GO" id="GO:0004930">
    <property type="term" value="F:G protein-coupled receptor activity"/>
    <property type="evidence" value="ECO:0007669"/>
    <property type="project" value="UniProtKB-KW"/>
</dbReference>
<dbReference type="PROSITE" id="PS50262">
    <property type="entry name" value="G_PROTEIN_RECEP_F1_2"/>
    <property type="match status" value="1"/>
</dbReference>
<accession>A0A913XSF1</accession>
<dbReference type="PROSITE" id="PS00237">
    <property type="entry name" value="G_PROTEIN_RECEP_F1_1"/>
    <property type="match status" value="1"/>
</dbReference>
<dbReference type="Pfam" id="PF00001">
    <property type="entry name" value="7tm_1"/>
    <property type="match status" value="1"/>
</dbReference>
<dbReference type="SMART" id="SM01381">
    <property type="entry name" value="7TM_GPCR_Srsx"/>
    <property type="match status" value="1"/>
</dbReference>
<protein>
    <recommendedName>
        <fullName evidence="11">G-protein coupled receptors family 1 profile domain-containing protein</fullName>
    </recommendedName>
</protein>
<dbReference type="Proteomes" id="UP000887567">
    <property type="component" value="Unplaced"/>
</dbReference>
<keyword evidence="2 8" id="KW-0812">Transmembrane</keyword>